<dbReference type="InterPro" id="IPR005828">
    <property type="entry name" value="MFS_sugar_transport-like"/>
</dbReference>
<keyword evidence="8" id="KW-1185">Reference proteome</keyword>
<evidence type="ECO:0000313" key="7">
    <source>
        <dbReference type="EMBL" id="ABW01595.1"/>
    </source>
</evidence>
<feature type="domain" description="Major facilitator superfamily (MFS) profile" evidence="6">
    <location>
        <begin position="1"/>
        <end position="393"/>
    </location>
</feature>
<feature type="transmembrane region" description="Helical" evidence="5">
    <location>
        <begin position="305"/>
        <end position="327"/>
    </location>
</feature>
<dbReference type="InterPro" id="IPR036259">
    <property type="entry name" value="MFS_trans_sf"/>
</dbReference>
<dbReference type="KEGG" id="cma:Cmaq_0759"/>
<dbReference type="RefSeq" id="WP_012185814.1">
    <property type="nucleotide sequence ID" value="NC_009954.1"/>
</dbReference>
<feature type="transmembrane region" description="Helical" evidence="5">
    <location>
        <begin position="339"/>
        <end position="362"/>
    </location>
</feature>
<dbReference type="STRING" id="397948.Cmaq_0759"/>
<dbReference type="OrthoDB" id="117970at2157"/>
<evidence type="ECO:0000313" key="8">
    <source>
        <dbReference type="Proteomes" id="UP000001137"/>
    </source>
</evidence>
<keyword evidence="2 5" id="KW-0812">Transmembrane</keyword>
<comment type="subcellular location">
    <subcellularLocation>
        <location evidence="1">Membrane</location>
        <topology evidence="1">Multi-pass membrane protein</topology>
    </subcellularLocation>
</comment>
<feature type="transmembrane region" description="Helical" evidence="5">
    <location>
        <begin position="249"/>
        <end position="269"/>
    </location>
</feature>
<feature type="transmembrane region" description="Helical" evidence="5">
    <location>
        <begin position="281"/>
        <end position="299"/>
    </location>
</feature>
<name>A8MCT9_CALMQ</name>
<evidence type="ECO:0000259" key="6">
    <source>
        <dbReference type="PROSITE" id="PS50850"/>
    </source>
</evidence>
<evidence type="ECO:0000256" key="2">
    <source>
        <dbReference type="ARBA" id="ARBA00022692"/>
    </source>
</evidence>
<dbReference type="Gene3D" id="1.20.1250.20">
    <property type="entry name" value="MFS general substrate transporter like domains"/>
    <property type="match status" value="2"/>
</dbReference>
<evidence type="ECO:0000256" key="4">
    <source>
        <dbReference type="ARBA" id="ARBA00023136"/>
    </source>
</evidence>
<keyword evidence="4 5" id="KW-0472">Membrane</keyword>
<protein>
    <submittedName>
        <fullName evidence="7">Major facilitator superfamily MFS_1</fullName>
    </submittedName>
</protein>
<evidence type="ECO:0000256" key="5">
    <source>
        <dbReference type="SAM" id="Phobius"/>
    </source>
</evidence>
<dbReference type="PROSITE" id="PS00216">
    <property type="entry name" value="SUGAR_TRANSPORT_1"/>
    <property type="match status" value="1"/>
</dbReference>
<feature type="transmembrane region" description="Helical" evidence="5">
    <location>
        <begin position="368"/>
        <end position="386"/>
    </location>
</feature>
<evidence type="ECO:0000256" key="1">
    <source>
        <dbReference type="ARBA" id="ARBA00004141"/>
    </source>
</evidence>
<dbReference type="SUPFAM" id="SSF103473">
    <property type="entry name" value="MFS general substrate transporter"/>
    <property type="match status" value="1"/>
</dbReference>
<evidence type="ECO:0000256" key="3">
    <source>
        <dbReference type="ARBA" id="ARBA00022989"/>
    </source>
</evidence>
<dbReference type="GO" id="GO:0046943">
    <property type="term" value="F:carboxylic acid transmembrane transporter activity"/>
    <property type="evidence" value="ECO:0007669"/>
    <property type="project" value="TreeGrafter"/>
</dbReference>
<dbReference type="InterPro" id="IPR005829">
    <property type="entry name" value="Sugar_transporter_CS"/>
</dbReference>
<dbReference type="PROSITE" id="PS50850">
    <property type="entry name" value="MFS"/>
    <property type="match status" value="1"/>
</dbReference>
<dbReference type="HOGENOM" id="CLU_055959_0_0_2"/>
<accession>A8MCT9</accession>
<dbReference type="AlphaFoldDB" id="A8MCT9"/>
<feature type="transmembrane region" description="Helical" evidence="5">
    <location>
        <begin position="139"/>
        <end position="163"/>
    </location>
</feature>
<dbReference type="eggNOG" id="arCOG02793">
    <property type="taxonomic scope" value="Archaea"/>
</dbReference>
<reference evidence="7 8" key="1">
    <citation type="submission" date="2007-10" db="EMBL/GenBank/DDBJ databases">
        <title>Complete sequence of Caldivirga maquilingensis IC-167.</title>
        <authorList>
            <consortium name="US DOE Joint Genome Institute"/>
            <person name="Copeland A."/>
            <person name="Lucas S."/>
            <person name="Lapidus A."/>
            <person name="Barry K."/>
            <person name="Glavina del Rio T."/>
            <person name="Dalin E."/>
            <person name="Tice H."/>
            <person name="Pitluck S."/>
            <person name="Saunders E."/>
            <person name="Brettin T."/>
            <person name="Bruce D."/>
            <person name="Detter J.C."/>
            <person name="Han C."/>
            <person name="Schmutz J."/>
            <person name="Larimer F."/>
            <person name="Land M."/>
            <person name="Hauser L."/>
            <person name="Kyrpides N."/>
            <person name="Ivanova N."/>
            <person name="Biddle J.F."/>
            <person name="Zhang Z."/>
            <person name="Fitz-Gibbon S.T."/>
            <person name="Lowe T.M."/>
            <person name="Saltikov C."/>
            <person name="House C.H."/>
            <person name="Richardson P."/>
        </authorList>
    </citation>
    <scope>NUCLEOTIDE SEQUENCE [LARGE SCALE GENOMIC DNA]</scope>
    <source>
        <strain evidence="8">ATCC 700844 / DSM 13496 / JCM 10307 / IC-167</strain>
    </source>
</reference>
<feature type="transmembrane region" description="Helical" evidence="5">
    <location>
        <begin position="217"/>
        <end position="243"/>
    </location>
</feature>
<gene>
    <name evidence="7" type="ordered locus">Cmaq_0759</name>
</gene>
<dbReference type="GO" id="GO:0005886">
    <property type="term" value="C:plasma membrane"/>
    <property type="evidence" value="ECO:0007669"/>
    <property type="project" value="TreeGrafter"/>
</dbReference>
<dbReference type="PANTHER" id="PTHR23508">
    <property type="entry name" value="CARBOXYLIC ACID TRANSPORTER PROTEIN HOMOLOG"/>
    <property type="match status" value="1"/>
</dbReference>
<feature type="transmembrane region" description="Helical" evidence="5">
    <location>
        <begin position="81"/>
        <end position="99"/>
    </location>
</feature>
<dbReference type="PANTHER" id="PTHR23508:SF10">
    <property type="entry name" value="CARBOXYLIC ACID TRANSPORTER PROTEIN HOMOLOG"/>
    <property type="match status" value="1"/>
</dbReference>
<dbReference type="Pfam" id="PF00083">
    <property type="entry name" value="Sugar_tr"/>
    <property type="match status" value="2"/>
</dbReference>
<dbReference type="Proteomes" id="UP000001137">
    <property type="component" value="Chromosome"/>
</dbReference>
<sequence length="403" mass="44019">MSNLREIDYGPLGRSRFFAITSTALGMFLWGFILALAPLTTQWPFVPSSFDEYVLLAAPVSLMVGNLIIGKLSDALGRKMGFIMTMVIYGVGALLIILSSNVYELIAGIALAEFGLGGEEPATLAYMAEMMPIRLRERIIIGVTNVANIGAAVAAALSLVASSMYLQKLFFGVTILVTIIIILATRLLIPESYRWSNVKSSCRVIGLSEMKGFRIRLIFLTLIALTIVLTYALLALVMGPYLFPKLTSWIVLLYNVGESVGGLIGMALADIMGMRKFTLMAYLGGFITMLLVIPQLAFAPQNLPLFLLILSVNGVFGELGWAARVVLEPELFPTGSRSMGVALVRAIAYVAYIASIFITAGFTIWQYAWYNVALWSLGLLGALIWFTHGVETRLKTLEEVNPQ</sequence>
<keyword evidence="3 5" id="KW-1133">Transmembrane helix</keyword>
<dbReference type="InterPro" id="IPR020846">
    <property type="entry name" value="MFS_dom"/>
</dbReference>
<feature type="transmembrane region" description="Helical" evidence="5">
    <location>
        <begin position="169"/>
        <end position="189"/>
    </location>
</feature>
<dbReference type="EMBL" id="CP000852">
    <property type="protein sequence ID" value="ABW01595.1"/>
    <property type="molecule type" value="Genomic_DNA"/>
</dbReference>
<dbReference type="GeneID" id="5708969"/>
<proteinExistence type="predicted"/>
<feature type="transmembrane region" description="Helical" evidence="5">
    <location>
        <begin position="17"/>
        <end position="41"/>
    </location>
</feature>
<organism evidence="7 8">
    <name type="scientific">Caldivirga maquilingensis (strain ATCC 700844 / DSM 13496 / JCM 10307 / IC-167)</name>
    <dbReference type="NCBI Taxonomy" id="397948"/>
    <lineage>
        <taxon>Archaea</taxon>
        <taxon>Thermoproteota</taxon>
        <taxon>Thermoprotei</taxon>
        <taxon>Thermoproteales</taxon>
        <taxon>Thermoproteaceae</taxon>
        <taxon>Caldivirga</taxon>
    </lineage>
</organism>